<proteinExistence type="inferred from homology"/>
<dbReference type="SUPFAM" id="SSF75005">
    <property type="entry name" value="Arabinanase/levansucrase/invertase"/>
    <property type="match status" value="1"/>
</dbReference>
<protein>
    <submittedName>
        <fullName evidence="6">Family 43 glycosylhydrolase</fullName>
    </submittedName>
</protein>
<dbReference type="CDD" id="cd18820">
    <property type="entry name" value="GH43_LbAraf43-like"/>
    <property type="match status" value="1"/>
</dbReference>
<dbReference type="InterPro" id="IPR023296">
    <property type="entry name" value="Glyco_hydro_beta-prop_sf"/>
</dbReference>
<comment type="similarity">
    <text evidence="1 5">Belongs to the glycosyl hydrolase 43 family.</text>
</comment>
<dbReference type="PANTHER" id="PTHR43817:SF1">
    <property type="entry name" value="HYDROLASE, FAMILY 43, PUTATIVE (AFU_ORTHOLOGUE AFUA_3G01660)-RELATED"/>
    <property type="match status" value="1"/>
</dbReference>
<dbReference type="Gene3D" id="2.60.40.10">
    <property type="entry name" value="Immunoglobulins"/>
    <property type="match status" value="1"/>
</dbReference>
<keyword evidence="3 5" id="KW-0378">Hydrolase</keyword>
<keyword evidence="2" id="KW-0732">Signal</keyword>
<dbReference type="Pfam" id="PF04616">
    <property type="entry name" value="Glyco_hydro_43"/>
    <property type="match status" value="1"/>
</dbReference>
<evidence type="ECO:0000256" key="3">
    <source>
        <dbReference type="ARBA" id="ARBA00022801"/>
    </source>
</evidence>
<accession>A0ABV1H0L8</accession>
<dbReference type="PANTHER" id="PTHR43817">
    <property type="entry name" value="GLYCOSYL HYDROLASE"/>
    <property type="match status" value="1"/>
</dbReference>
<dbReference type="InterPro" id="IPR024361">
    <property type="entry name" value="BACON"/>
</dbReference>
<evidence type="ECO:0000313" key="7">
    <source>
        <dbReference type="Proteomes" id="UP001460202"/>
    </source>
</evidence>
<dbReference type="EMBL" id="JBBMFL010000025">
    <property type="protein sequence ID" value="MEQ2546217.1"/>
    <property type="molecule type" value="Genomic_DNA"/>
</dbReference>
<dbReference type="Proteomes" id="UP001460202">
    <property type="component" value="Unassembled WGS sequence"/>
</dbReference>
<evidence type="ECO:0000256" key="1">
    <source>
        <dbReference type="ARBA" id="ARBA00009865"/>
    </source>
</evidence>
<sequence>MKSNYLKFGIGILMILLCACEGGSSESDGDPEGPAPETKPFLSILPTTKTVGTAAGEFNVSVSSNTSWTVEPLAEWISIPVREGEKSSSVKIRYESSTVTSRSGEVMFSAEGVEPVKLRVTQGDKTFTNPLGGVPDPWIIQHDGWYYLCKAHGNGINLSRSKKLTELTSTQQVFAAPRDTEGNKPWNVANYWAPELHYIDGRWYIYYTAGRPTSEFGGHYYSQRSGVLRAKSSDPFGEWEDMGMLYTGDHYTEGIVPTLENTEYFAIDLNVMEINGTLYAVWSGNPVGSTTQSLFIAEMKDPCTIGSNRVKLSDPDQPWELLTSTIQEGPAMIKHGNKAFIVYSCNGSWTKQYRLAYLELDDIRKDPMKPENWKKSASYVFFRNDDIRAKDNTYQEGINGEPGGVHGVGHCSFTKSPDGTEDWIVYHTKRFREDGYETYRYTFVQRFGWNADDTPNFGTPVGWEEPVVVPSGEE</sequence>
<name>A0ABV1H0L8_9BACT</name>
<gene>
    <name evidence="6" type="ORF">WMO46_14820</name>
</gene>
<dbReference type="InterPro" id="IPR013783">
    <property type="entry name" value="Ig-like_fold"/>
</dbReference>
<comment type="caution">
    <text evidence="6">The sequence shown here is derived from an EMBL/GenBank/DDBJ whole genome shotgun (WGS) entry which is preliminary data.</text>
</comment>
<evidence type="ECO:0000313" key="6">
    <source>
        <dbReference type="EMBL" id="MEQ2546217.1"/>
    </source>
</evidence>
<evidence type="ECO:0000256" key="4">
    <source>
        <dbReference type="ARBA" id="ARBA00023295"/>
    </source>
</evidence>
<keyword evidence="7" id="KW-1185">Reference proteome</keyword>
<dbReference type="CDD" id="cd14948">
    <property type="entry name" value="BACON"/>
    <property type="match status" value="1"/>
</dbReference>
<dbReference type="RefSeq" id="WP_349094594.1">
    <property type="nucleotide sequence ID" value="NZ_JBBMFL010000025.1"/>
</dbReference>
<evidence type="ECO:0000256" key="5">
    <source>
        <dbReference type="RuleBase" id="RU361187"/>
    </source>
</evidence>
<dbReference type="Gene3D" id="2.115.10.20">
    <property type="entry name" value="Glycosyl hydrolase domain, family 43"/>
    <property type="match status" value="1"/>
</dbReference>
<reference evidence="6 7" key="1">
    <citation type="submission" date="2024-03" db="EMBL/GenBank/DDBJ databases">
        <title>Human intestinal bacterial collection.</title>
        <authorList>
            <person name="Pauvert C."/>
            <person name="Hitch T.C.A."/>
            <person name="Clavel T."/>
        </authorList>
    </citation>
    <scope>NUCLEOTIDE SEQUENCE [LARGE SCALE GENOMIC DNA]</scope>
    <source>
        <strain evidence="6 7">CLA-KB-H122</strain>
    </source>
</reference>
<organism evidence="6 7">
    <name type="scientific">Alistipes intestinihominis</name>
    <dbReference type="NCBI Taxonomy" id="3133172"/>
    <lineage>
        <taxon>Bacteria</taxon>
        <taxon>Pseudomonadati</taxon>
        <taxon>Bacteroidota</taxon>
        <taxon>Bacteroidia</taxon>
        <taxon>Bacteroidales</taxon>
        <taxon>Rikenellaceae</taxon>
        <taxon>Alistipes</taxon>
    </lineage>
</organism>
<evidence type="ECO:0000256" key="2">
    <source>
        <dbReference type="ARBA" id="ARBA00022729"/>
    </source>
</evidence>
<dbReference type="InterPro" id="IPR006710">
    <property type="entry name" value="Glyco_hydro_43"/>
</dbReference>
<dbReference type="PROSITE" id="PS51257">
    <property type="entry name" value="PROKAR_LIPOPROTEIN"/>
    <property type="match status" value="1"/>
</dbReference>
<keyword evidence="4 5" id="KW-0326">Glycosidase</keyword>